<dbReference type="PANTHER" id="PTHR12011:SF347">
    <property type="entry name" value="FI21270P1-RELATED"/>
    <property type="match status" value="1"/>
</dbReference>
<evidence type="ECO:0000313" key="8">
    <source>
        <dbReference type="Proteomes" id="UP001482620"/>
    </source>
</evidence>
<gene>
    <name evidence="7" type="ORF">ILYODFUR_004707</name>
</gene>
<feature type="compositionally biased region" description="Polar residues" evidence="5">
    <location>
        <begin position="380"/>
        <end position="392"/>
    </location>
</feature>
<comment type="subcellular location">
    <subcellularLocation>
        <location evidence="1">Membrane</location>
        <topology evidence="1">Multi-pass membrane protein</topology>
    </subcellularLocation>
</comment>
<feature type="transmembrane region" description="Helical" evidence="6">
    <location>
        <begin position="47"/>
        <end position="70"/>
    </location>
</feature>
<evidence type="ECO:0000256" key="2">
    <source>
        <dbReference type="ARBA" id="ARBA00022692"/>
    </source>
</evidence>
<keyword evidence="8" id="KW-1185">Reference proteome</keyword>
<dbReference type="Proteomes" id="UP001482620">
    <property type="component" value="Unassembled WGS sequence"/>
</dbReference>
<evidence type="ECO:0000256" key="1">
    <source>
        <dbReference type="ARBA" id="ARBA00004141"/>
    </source>
</evidence>
<dbReference type="PANTHER" id="PTHR12011">
    <property type="entry name" value="ADHESION G-PROTEIN COUPLED RECEPTOR"/>
    <property type="match status" value="1"/>
</dbReference>
<evidence type="ECO:0008006" key="9">
    <source>
        <dbReference type="Google" id="ProtNLM"/>
    </source>
</evidence>
<sequence>MYDTLIWSFAGPIALVVSMNIFLYILSSRASCSLRHHSIEKKEPRVSGLKTTGGVLFLVSITCFLALLSVNSDMIIFHYLFAGFSCVQGPFVFFFRIVFNKEARKAMKYCCSRKRPDHMTKSKASSYKCNTNYMDGRLYHLPFGDSSVSLNGTMQSGKSQQSYVPFALREDGLNNSQAHIALNNQASLFHETKQQLDGIVFDPPHQHRFCPQTSPNPLPVHTEDHDSDSDSDLSLEDDQSGSYTSTHSSDSEDEEGPLPPEECWENLASNGTKRPQPHDNGLGKMHWPVDYTAPVGDSELAGGEGSKMDSPESAQPVLSRNVRSLSDDRSQDSMTVLLPIFPNLSTHPHRGILKKKQLSPIVERNSLHHIHSEPCEGTPGTASPQGSSSSETRAGPPKPGLPEQLNGVALSIKAGTVDGDSSGSDHCNSSM</sequence>
<feature type="compositionally biased region" description="Acidic residues" evidence="5">
    <location>
        <begin position="225"/>
        <end position="239"/>
    </location>
</feature>
<dbReference type="EMBL" id="JAHRIQ010058189">
    <property type="protein sequence ID" value="MEQ2239466.1"/>
    <property type="molecule type" value="Genomic_DNA"/>
</dbReference>
<evidence type="ECO:0000313" key="7">
    <source>
        <dbReference type="EMBL" id="MEQ2239466.1"/>
    </source>
</evidence>
<proteinExistence type="predicted"/>
<protein>
    <recommendedName>
        <fullName evidence="9">G-protein coupled receptors family 3 profile domain-containing protein</fullName>
    </recommendedName>
</protein>
<evidence type="ECO:0000256" key="3">
    <source>
        <dbReference type="ARBA" id="ARBA00022989"/>
    </source>
</evidence>
<organism evidence="7 8">
    <name type="scientific">Ilyodon furcidens</name>
    <name type="common">goldbreast splitfin</name>
    <dbReference type="NCBI Taxonomy" id="33524"/>
    <lineage>
        <taxon>Eukaryota</taxon>
        <taxon>Metazoa</taxon>
        <taxon>Chordata</taxon>
        <taxon>Craniata</taxon>
        <taxon>Vertebrata</taxon>
        <taxon>Euteleostomi</taxon>
        <taxon>Actinopterygii</taxon>
        <taxon>Neopterygii</taxon>
        <taxon>Teleostei</taxon>
        <taxon>Neoteleostei</taxon>
        <taxon>Acanthomorphata</taxon>
        <taxon>Ovalentaria</taxon>
        <taxon>Atherinomorphae</taxon>
        <taxon>Cyprinodontiformes</taxon>
        <taxon>Goodeidae</taxon>
        <taxon>Ilyodon</taxon>
    </lineage>
</organism>
<dbReference type="InterPro" id="IPR000832">
    <property type="entry name" value="GPCR_2_secretin-like"/>
</dbReference>
<evidence type="ECO:0000256" key="4">
    <source>
        <dbReference type="ARBA" id="ARBA00023136"/>
    </source>
</evidence>
<dbReference type="Gene3D" id="1.20.1070.10">
    <property type="entry name" value="Rhodopsin 7-helix transmembrane proteins"/>
    <property type="match status" value="1"/>
</dbReference>
<keyword evidence="4 6" id="KW-0472">Membrane</keyword>
<keyword evidence="2 6" id="KW-0812">Transmembrane</keyword>
<keyword evidence="3 6" id="KW-1133">Transmembrane helix</keyword>
<dbReference type="Pfam" id="PF00002">
    <property type="entry name" value="7tm_2"/>
    <property type="match status" value="1"/>
</dbReference>
<feature type="region of interest" description="Disordered" evidence="5">
    <location>
        <begin position="201"/>
        <end position="317"/>
    </location>
</feature>
<feature type="compositionally biased region" description="Polar residues" evidence="5">
    <location>
        <begin position="419"/>
        <end position="431"/>
    </location>
</feature>
<reference evidence="7 8" key="1">
    <citation type="submission" date="2021-06" db="EMBL/GenBank/DDBJ databases">
        <authorList>
            <person name="Palmer J.M."/>
        </authorList>
    </citation>
    <scope>NUCLEOTIDE SEQUENCE [LARGE SCALE GENOMIC DNA]</scope>
    <source>
        <strain evidence="8">if_2019</strain>
        <tissue evidence="7">Muscle</tissue>
    </source>
</reference>
<name>A0ABV0U5E6_9TELE</name>
<evidence type="ECO:0000256" key="6">
    <source>
        <dbReference type="SAM" id="Phobius"/>
    </source>
</evidence>
<evidence type="ECO:0000256" key="5">
    <source>
        <dbReference type="SAM" id="MobiDB-lite"/>
    </source>
</evidence>
<feature type="transmembrane region" description="Helical" evidence="6">
    <location>
        <begin position="6"/>
        <end position="26"/>
    </location>
</feature>
<comment type="caution">
    <text evidence="7">The sequence shown here is derived from an EMBL/GenBank/DDBJ whole genome shotgun (WGS) entry which is preliminary data.</text>
</comment>
<accession>A0ABV0U5E6</accession>
<feature type="region of interest" description="Disordered" evidence="5">
    <location>
        <begin position="371"/>
        <end position="431"/>
    </location>
</feature>
<feature type="transmembrane region" description="Helical" evidence="6">
    <location>
        <begin position="76"/>
        <end position="99"/>
    </location>
</feature>